<dbReference type="InterPro" id="IPR011992">
    <property type="entry name" value="EF-hand-dom_pair"/>
</dbReference>
<evidence type="ECO:0000259" key="3">
    <source>
        <dbReference type="PROSITE" id="PS50222"/>
    </source>
</evidence>
<dbReference type="Pfam" id="PF01023">
    <property type="entry name" value="S_100"/>
    <property type="match status" value="1"/>
</dbReference>
<evidence type="ECO:0000256" key="1">
    <source>
        <dbReference type="ARBA" id="ARBA00022723"/>
    </source>
</evidence>
<keyword evidence="5" id="KW-1185">Reference proteome</keyword>
<dbReference type="CTD" id="6282"/>
<dbReference type="PROSITE" id="PS50222">
    <property type="entry name" value="EF_HAND_2"/>
    <property type="match status" value="1"/>
</dbReference>
<dbReference type="InterPro" id="IPR034325">
    <property type="entry name" value="S-100_dom"/>
</dbReference>
<evidence type="ECO:0000313" key="4">
    <source>
        <dbReference type="Ensembl" id="ENSLBEP00000035283.1"/>
    </source>
</evidence>
<dbReference type="Proteomes" id="UP000261660">
    <property type="component" value="Unplaced"/>
</dbReference>
<dbReference type="GeneTree" id="ENSGT00940000154172"/>
<dbReference type="InterPro" id="IPR013787">
    <property type="entry name" value="S100_Ca-bd_sub"/>
</dbReference>
<sequence>MEAAICTLVTQFKSYAGKDGSSSTLSKDEFQNLVIAQLPNHVKNASDPQAIEQLMGSLDENNDGELTFSEFWQLIGKLASKQGGFTQ</sequence>
<accession>A0A3Q3GXI0</accession>
<dbReference type="GO" id="GO:0046914">
    <property type="term" value="F:transition metal ion binding"/>
    <property type="evidence" value="ECO:0007669"/>
    <property type="project" value="InterPro"/>
</dbReference>
<evidence type="ECO:0000313" key="5">
    <source>
        <dbReference type="Proteomes" id="UP000261660"/>
    </source>
</evidence>
<feature type="domain" description="EF-hand" evidence="3">
    <location>
        <begin position="46"/>
        <end position="81"/>
    </location>
</feature>
<dbReference type="GO" id="GO:0048306">
    <property type="term" value="F:calcium-dependent protein binding"/>
    <property type="evidence" value="ECO:0007669"/>
    <property type="project" value="TreeGrafter"/>
</dbReference>
<dbReference type="OrthoDB" id="9451669at2759"/>
<dbReference type="GO" id="GO:0005615">
    <property type="term" value="C:extracellular space"/>
    <property type="evidence" value="ECO:0007669"/>
    <property type="project" value="TreeGrafter"/>
</dbReference>
<evidence type="ECO:0000256" key="2">
    <source>
        <dbReference type="ARBA" id="ARBA00022837"/>
    </source>
</evidence>
<dbReference type="RefSeq" id="XP_020504277.1">
    <property type="nucleotide sequence ID" value="XM_020648621.3"/>
</dbReference>
<dbReference type="SUPFAM" id="SSF47473">
    <property type="entry name" value="EF-hand"/>
    <property type="match status" value="1"/>
</dbReference>
<dbReference type="CDD" id="cd00213">
    <property type="entry name" value="S-100"/>
    <property type="match status" value="1"/>
</dbReference>
<keyword evidence="2" id="KW-0106">Calcium</keyword>
<dbReference type="Ensembl" id="ENSLBET00000036781.1">
    <property type="protein sequence ID" value="ENSLBEP00000035283.1"/>
    <property type="gene ID" value="ENSLBEG00000026460.1"/>
</dbReference>
<protein>
    <submittedName>
        <fullName evidence="4">Protein S100-A13-like</fullName>
    </submittedName>
</protein>
<dbReference type="GO" id="GO:0048471">
    <property type="term" value="C:perinuclear region of cytoplasm"/>
    <property type="evidence" value="ECO:0007669"/>
    <property type="project" value="TreeGrafter"/>
</dbReference>
<keyword evidence="1" id="KW-0479">Metal-binding</keyword>
<proteinExistence type="predicted"/>
<reference evidence="4" key="2">
    <citation type="submission" date="2025-09" db="UniProtKB">
        <authorList>
            <consortium name="Ensembl"/>
        </authorList>
    </citation>
    <scope>IDENTIFICATION</scope>
</reference>
<dbReference type="STRING" id="56723.ENSLBEP00000035283"/>
<organism evidence="4 5">
    <name type="scientific">Labrus bergylta</name>
    <name type="common">ballan wrasse</name>
    <dbReference type="NCBI Taxonomy" id="56723"/>
    <lineage>
        <taxon>Eukaryota</taxon>
        <taxon>Metazoa</taxon>
        <taxon>Chordata</taxon>
        <taxon>Craniata</taxon>
        <taxon>Vertebrata</taxon>
        <taxon>Euteleostomi</taxon>
        <taxon>Actinopterygii</taxon>
        <taxon>Neopterygii</taxon>
        <taxon>Teleostei</taxon>
        <taxon>Neoteleostei</taxon>
        <taxon>Acanthomorphata</taxon>
        <taxon>Eupercaria</taxon>
        <taxon>Labriformes</taxon>
        <taxon>Labridae</taxon>
        <taxon>Labrus</taxon>
    </lineage>
</organism>
<dbReference type="GO" id="GO:0005509">
    <property type="term" value="F:calcium ion binding"/>
    <property type="evidence" value="ECO:0007669"/>
    <property type="project" value="InterPro"/>
</dbReference>
<dbReference type="InterPro" id="IPR002048">
    <property type="entry name" value="EF_hand_dom"/>
</dbReference>
<reference evidence="4" key="1">
    <citation type="submission" date="2025-08" db="UniProtKB">
        <authorList>
            <consortium name="Ensembl"/>
        </authorList>
    </citation>
    <scope>IDENTIFICATION</scope>
</reference>
<dbReference type="PANTHER" id="PTHR11639">
    <property type="entry name" value="S100 CALCIUM-BINDING PROTEIN"/>
    <property type="match status" value="1"/>
</dbReference>
<dbReference type="PANTHER" id="PTHR11639:SF130">
    <property type="entry name" value="PROTEIN S100-A11"/>
    <property type="match status" value="1"/>
</dbReference>
<dbReference type="InterPro" id="IPR018247">
    <property type="entry name" value="EF_Hand_1_Ca_BS"/>
</dbReference>
<dbReference type="InParanoid" id="A0A3Q3GXI0"/>
<dbReference type="SMART" id="SM01394">
    <property type="entry name" value="S_100"/>
    <property type="match status" value="1"/>
</dbReference>
<dbReference type="GeneID" id="109995040"/>
<dbReference type="Gene3D" id="1.10.238.10">
    <property type="entry name" value="EF-hand"/>
    <property type="match status" value="1"/>
</dbReference>
<dbReference type="PROSITE" id="PS00018">
    <property type="entry name" value="EF_HAND_1"/>
    <property type="match status" value="1"/>
</dbReference>
<name>A0A3Q3GXI0_9LABR</name>
<dbReference type="AlphaFoldDB" id="A0A3Q3GXI0"/>